<evidence type="ECO:0000256" key="3">
    <source>
        <dbReference type="ARBA" id="ARBA00022741"/>
    </source>
</evidence>
<dbReference type="Pfam" id="PF00005">
    <property type="entry name" value="ABC_tran"/>
    <property type="match status" value="1"/>
</dbReference>
<comment type="similarity">
    <text evidence="1">Belongs to the ABC transporter superfamily.</text>
</comment>
<dbReference type="Gene3D" id="3.40.50.300">
    <property type="entry name" value="P-loop containing nucleotide triphosphate hydrolases"/>
    <property type="match status" value="1"/>
</dbReference>
<dbReference type="EMBL" id="CP133270">
    <property type="protein sequence ID" value="WVX66524.1"/>
    <property type="molecule type" value="Genomic_DNA"/>
</dbReference>
<keyword evidence="5" id="KW-0862">Zinc</keyword>
<dbReference type="RefSeq" id="WP_338453709.1">
    <property type="nucleotide sequence ID" value="NZ_CP133270.1"/>
</dbReference>
<name>A0ABZ2C6I3_9PROT</name>
<dbReference type="PANTHER" id="PTHR42734:SF5">
    <property type="entry name" value="IRON TRANSPORT SYSTEM ATP-BINDING PROTEIN HI_0361-RELATED"/>
    <property type="match status" value="1"/>
</dbReference>
<evidence type="ECO:0000313" key="9">
    <source>
        <dbReference type="Proteomes" id="UP001330434"/>
    </source>
</evidence>
<reference evidence="8 9" key="1">
    <citation type="journal article" date="2024" name="Environ. Microbiol.">
        <title>Novel evolutionary insights on the interactions of the Holosporales (Alphaproteobacteria) with eukaryotic hosts from comparative genomics.</title>
        <authorList>
            <person name="Giovannini M."/>
            <person name="Petroni G."/>
            <person name="Castelli M."/>
        </authorList>
    </citation>
    <scope>NUCLEOTIDE SEQUENCE [LARGE SCALE GENOMIC DNA]</scope>
    <source>
        <strain evidence="8 9">US_Bl 15I1</strain>
    </source>
</reference>
<evidence type="ECO:0000256" key="2">
    <source>
        <dbReference type="ARBA" id="ARBA00022448"/>
    </source>
</evidence>
<evidence type="ECO:0000259" key="7">
    <source>
        <dbReference type="PROSITE" id="PS50893"/>
    </source>
</evidence>
<evidence type="ECO:0000256" key="6">
    <source>
        <dbReference type="ARBA" id="ARBA00023065"/>
    </source>
</evidence>
<gene>
    <name evidence="8" type="ORF">Bealeia1_00703</name>
</gene>
<keyword evidence="9" id="KW-1185">Reference proteome</keyword>
<dbReference type="InterPro" id="IPR003439">
    <property type="entry name" value="ABC_transporter-like_ATP-bd"/>
</dbReference>
<evidence type="ECO:0000256" key="1">
    <source>
        <dbReference type="ARBA" id="ARBA00005417"/>
    </source>
</evidence>
<organism evidence="8 9">
    <name type="scientific">Candidatus Bealeia paramacronuclearis</name>
    <dbReference type="NCBI Taxonomy" id="1921001"/>
    <lineage>
        <taxon>Bacteria</taxon>
        <taxon>Pseudomonadati</taxon>
        <taxon>Pseudomonadota</taxon>
        <taxon>Alphaproteobacteria</taxon>
        <taxon>Holosporales</taxon>
        <taxon>Holosporaceae</taxon>
        <taxon>Candidatus Bealeia</taxon>
    </lineage>
</organism>
<keyword evidence="3" id="KW-0547">Nucleotide-binding</keyword>
<keyword evidence="2" id="KW-0813">Transport</keyword>
<accession>A0ABZ2C6I3</accession>
<keyword evidence="4 8" id="KW-0067">ATP-binding</keyword>
<dbReference type="InterPro" id="IPR027417">
    <property type="entry name" value="P-loop_NTPase"/>
</dbReference>
<keyword evidence="6" id="KW-0406">Ion transport</keyword>
<sequence>MGRLDPPSITLQNLSVQYGHKTIIHALSGEFKPGSLTAIVGPNGGGKSTLLKAILKLIPNVTGEIKFQHAIPQEVAYLAQQNLIDRQFPLTVSDTVALGLFRKLGLFARVSEDDKKAIQNALVRVGLEGYENSPLEALSGGQFQRVLFARLILQNSPIIFLDEPFNAIDMRTIEDLMDIVNEWRQEGRLIVVVLHDIDLVRDFFPETLLLARNLIGWGKTEDILTQDRLIEAMHTSRTWDGEGIHHHG</sequence>
<dbReference type="CDD" id="cd03235">
    <property type="entry name" value="ABC_Metallic_Cations"/>
    <property type="match status" value="1"/>
</dbReference>
<feature type="domain" description="ABC transporter" evidence="7">
    <location>
        <begin position="9"/>
        <end position="237"/>
    </location>
</feature>
<proteinExistence type="inferred from homology"/>
<dbReference type="InterPro" id="IPR050153">
    <property type="entry name" value="Metal_Ion_Import_ABC"/>
</dbReference>
<dbReference type="InterPro" id="IPR017871">
    <property type="entry name" value="ABC_transporter-like_CS"/>
</dbReference>
<dbReference type="SMART" id="SM00382">
    <property type="entry name" value="AAA"/>
    <property type="match status" value="1"/>
</dbReference>
<evidence type="ECO:0000256" key="4">
    <source>
        <dbReference type="ARBA" id="ARBA00022840"/>
    </source>
</evidence>
<dbReference type="InterPro" id="IPR003593">
    <property type="entry name" value="AAA+_ATPase"/>
</dbReference>
<dbReference type="PROSITE" id="PS00211">
    <property type="entry name" value="ABC_TRANSPORTER_1"/>
    <property type="match status" value="1"/>
</dbReference>
<dbReference type="PROSITE" id="PS50893">
    <property type="entry name" value="ABC_TRANSPORTER_2"/>
    <property type="match status" value="1"/>
</dbReference>
<dbReference type="SUPFAM" id="SSF52540">
    <property type="entry name" value="P-loop containing nucleoside triphosphate hydrolases"/>
    <property type="match status" value="1"/>
</dbReference>
<dbReference type="PANTHER" id="PTHR42734">
    <property type="entry name" value="METAL TRANSPORT SYSTEM ATP-BINDING PROTEIN TM_0124-RELATED"/>
    <property type="match status" value="1"/>
</dbReference>
<evidence type="ECO:0000256" key="5">
    <source>
        <dbReference type="ARBA" id="ARBA00022906"/>
    </source>
</evidence>
<dbReference type="Proteomes" id="UP001330434">
    <property type="component" value="Chromosome"/>
</dbReference>
<protein>
    <submittedName>
        <fullName evidence="8">Metal ABC transporter ATP-binding protein</fullName>
    </submittedName>
</protein>
<keyword evidence="5" id="KW-0864">Zinc transport</keyword>
<dbReference type="GO" id="GO:0005524">
    <property type="term" value="F:ATP binding"/>
    <property type="evidence" value="ECO:0007669"/>
    <property type="project" value="UniProtKB-KW"/>
</dbReference>
<evidence type="ECO:0000313" key="8">
    <source>
        <dbReference type="EMBL" id="WVX66524.1"/>
    </source>
</evidence>